<dbReference type="GO" id="GO:0008478">
    <property type="term" value="F:pyridoxal kinase activity"/>
    <property type="evidence" value="ECO:0007669"/>
    <property type="project" value="UniProtKB-EC"/>
</dbReference>
<evidence type="ECO:0000256" key="6">
    <source>
        <dbReference type="ARBA" id="ARBA00022840"/>
    </source>
</evidence>
<dbReference type="InterPro" id="IPR013749">
    <property type="entry name" value="PM/HMP-P_kinase-1"/>
</dbReference>
<keyword evidence="3" id="KW-0808">Transferase</keyword>
<dbReference type="SUPFAM" id="SSF53613">
    <property type="entry name" value="Ribokinase-like"/>
    <property type="match status" value="1"/>
</dbReference>
<sequence>MPHERILSIQSHVVFGYVGGKAAVFPLQCLGYNVDVINTVNFSNHSGYGRMGGTKTTATELDAMFGALQQNGLLMSNRLLTGYIPGAEALFAVERIANKLKKEEQCLIYLLDPVMGDAGKLYVAPDVIPVYRRMLPLASIITPNWFEVEVLTEVSIKDMASLQQALRILHAKYHVPNVVISSIPLKPWLLAALPPPILPPISSEESEHLFCLASSTNGAGEDPGCPHPSRVHAACVPLLPGYFSGVGDLFSALVLAHFHPHISNQSSSPSSTTTPIDPVEQRSQSPRPPPKLTSSLTPLSYAASLALTKTHAILSKTYEQALSLPEDERQPSDDELDAKDLMRKVKRMRGRELALVEGQDIIRGIGLNADAVRWMGEWDAFWES</sequence>
<keyword evidence="5" id="KW-0418">Kinase</keyword>
<dbReference type="CDD" id="cd01173">
    <property type="entry name" value="pyridoxal_pyridoxamine_kinase"/>
    <property type="match status" value="1"/>
</dbReference>
<dbReference type="GO" id="GO:0005524">
    <property type="term" value="F:ATP binding"/>
    <property type="evidence" value="ECO:0007669"/>
    <property type="project" value="UniProtKB-KW"/>
</dbReference>
<dbReference type="Proteomes" id="UP000807342">
    <property type="component" value="Unassembled WGS sequence"/>
</dbReference>
<dbReference type="PANTHER" id="PTHR10534:SF2">
    <property type="entry name" value="PYRIDOXAL KINASE"/>
    <property type="match status" value="1"/>
</dbReference>
<gene>
    <name evidence="9" type="ORF">P691DRAFT_797238</name>
</gene>
<dbReference type="Pfam" id="PF08543">
    <property type="entry name" value="Phos_pyr_kin"/>
    <property type="match status" value="1"/>
</dbReference>
<keyword evidence="4" id="KW-0547">Nucleotide-binding</keyword>
<dbReference type="AlphaFoldDB" id="A0A9P5XN72"/>
<dbReference type="GO" id="GO:0009443">
    <property type="term" value="P:pyridoxal 5'-phosphate salvage"/>
    <property type="evidence" value="ECO:0007669"/>
    <property type="project" value="InterPro"/>
</dbReference>
<evidence type="ECO:0000256" key="5">
    <source>
        <dbReference type="ARBA" id="ARBA00022777"/>
    </source>
</evidence>
<dbReference type="EMBL" id="MU151054">
    <property type="protein sequence ID" value="KAF9454488.1"/>
    <property type="molecule type" value="Genomic_DNA"/>
</dbReference>
<evidence type="ECO:0000259" key="8">
    <source>
        <dbReference type="Pfam" id="PF08543"/>
    </source>
</evidence>
<organism evidence="9 10">
    <name type="scientific">Macrolepiota fuliginosa MF-IS2</name>
    <dbReference type="NCBI Taxonomy" id="1400762"/>
    <lineage>
        <taxon>Eukaryota</taxon>
        <taxon>Fungi</taxon>
        <taxon>Dikarya</taxon>
        <taxon>Basidiomycota</taxon>
        <taxon>Agaricomycotina</taxon>
        <taxon>Agaricomycetes</taxon>
        <taxon>Agaricomycetidae</taxon>
        <taxon>Agaricales</taxon>
        <taxon>Agaricineae</taxon>
        <taxon>Agaricaceae</taxon>
        <taxon>Macrolepiota</taxon>
    </lineage>
</organism>
<evidence type="ECO:0000256" key="3">
    <source>
        <dbReference type="ARBA" id="ARBA00022679"/>
    </source>
</evidence>
<evidence type="ECO:0000313" key="10">
    <source>
        <dbReference type="Proteomes" id="UP000807342"/>
    </source>
</evidence>
<feature type="compositionally biased region" description="Low complexity" evidence="7">
    <location>
        <begin position="266"/>
        <end position="275"/>
    </location>
</feature>
<dbReference type="InterPro" id="IPR029056">
    <property type="entry name" value="Ribokinase-like"/>
</dbReference>
<keyword evidence="6" id="KW-0067">ATP-binding</keyword>
<comment type="caution">
    <text evidence="9">The sequence shown here is derived from an EMBL/GenBank/DDBJ whole genome shotgun (WGS) entry which is preliminary data.</text>
</comment>
<dbReference type="OrthoDB" id="2104723at2759"/>
<comment type="similarity">
    <text evidence="1">Belongs to the pyridoxine kinase family.</text>
</comment>
<keyword evidence="10" id="KW-1185">Reference proteome</keyword>
<reference evidence="9" key="1">
    <citation type="submission" date="2020-11" db="EMBL/GenBank/DDBJ databases">
        <authorList>
            <consortium name="DOE Joint Genome Institute"/>
            <person name="Ahrendt S."/>
            <person name="Riley R."/>
            <person name="Andreopoulos W."/>
            <person name="Labutti K."/>
            <person name="Pangilinan J."/>
            <person name="Ruiz-Duenas F.J."/>
            <person name="Barrasa J.M."/>
            <person name="Sanchez-Garcia M."/>
            <person name="Camarero S."/>
            <person name="Miyauchi S."/>
            <person name="Serrano A."/>
            <person name="Linde D."/>
            <person name="Babiker R."/>
            <person name="Drula E."/>
            <person name="Ayuso-Fernandez I."/>
            <person name="Pacheco R."/>
            <person name="Padilla G."/>
            <person name="Ferreira P."/>
            <person name="Barriuso J."/>
            <person name="Kellner H."/>
            <person name="Castanera R."/>
            <person name="Alfaro M."/>
            <person name="Ramirez L."/>
            <person name="Pisabarro A.G."/>
            <person name="Kuo A."/>
            <person name="Tritt A."/>
            <person name="Lipzen A."/>
            <person name="He G."/>
            <person name="Yan M."/>
            <person name="Ng V."/>
            <person name="Cullen D."/>
            <person name="Martin F."/>
            <person name="Rosso M.-N."/>
            <person name="Henrissat B."/>
            <person name="Hibbett D."/>
            <person name="Martinez A.T."/>
            <person name="Grigoriev I.V."/>
        </authorList>
    </citation>
    <scope>NUCLEOTIDE SEQUENCE</scope>
    <source>
        <strain evidence="9">MF-IS2</strain>
    </source>
</reference>
<evidence type="ECO:0000256" key="7">
    <source>
        <dbReference type="SAM" id="MobiDB-lite"/>
    </source>
</evidence>
<dbReference type="PANTHER" id="PTHR10534">
    <property type="entry name" value="PYRIDOXAL KINASE"/>
    <property type="match status" value="1"/>
</dbReference>
<dbReference type="NCBIfam" id="TIGR00687">
    <property type="entry name" value="pyridox_kin"/>
    <property type="match status" value="1"/>
</dbReference>
<evidence type="ECO:0000256" key="4">
    <source>
        <dbReference type="ARBA" id="ARBA00022741"/>
    </source>
</evidence>
<evidence type="ECO:0000313" key="9">
    <source>
        <dbReference type="EMBL" id="KAF9454488.1"/>
    </source>
</evidence>
<protein>
    <recommendedName>
        <fullName evidence="2">pyridoxal kinase</fullName>
        <ecNumber evidence="2">2.7.1.35</ecNumber>
    </recommendedName>
</protein>
<evidence type="ECO:0000256" key="2">
    <source>
        <dbReference type="ARBA" id="ARBA00012104"/>
    </source>
</evidence>
<evidence type="ECO:0000256" key="1">
    <source>
        <dbReference type="ARBA" id="ARBA00008805"/>
    </source>
</evidence>
<name>A0A9P5XN72_9AGAR</name>
<feature type="region of interest" description="Disordered" evidence="7">
    <location>
        <begin position="262"/>
        <end position="294"/>
    </location>
</feature>
<feature type="domain" description="Pyridoxamine kinase/Phosphomethylpyrimidine kinase" evidence="8">
    <location>
        <begin position="93"/>
        <end position="181"/>
    </location>
</feature>
<dbReference type="Gene3D" id="3.40.1190.20">
    <property type="match status" value="1"/>
</dbReference>
<dbReference type="GO" id="GO:0005829">
    <property type="term" value="C:cytosol"/>
    <property type="evidence" value="ECO:0007669"/>
    <property type="project" value="TreeGrafter"/>
</dbReference>
<dbReference type="EC" id="2.7.1.35" evidence="2"/>
<proteinExistence type="inferred from homology"/>
<accession>A0A9P5XN72</accession>
<dbReference type="InterPro" id="IPR004625">
    <property type="entry name" value="PyrdxlKinase"/>
</dbReference>